<dbReference type="AlphaFoldDB" id="A0AAV7ULN5"/>
<dbReference type="Proteomes" id="UP001066276">
    <property type="component" value="Chromosome 3_1"/>
</dbReference>
<proteinExistence type="predicted"/>
<gene>
    <name evidence="2" type="ORF">NDU88_006345</name>
</gene>
<sequence>MECPGGTLKSGHLHFPVGRPDVRGNVGGTENDARKEIKTVGQGVEIAFREEDEPRTERGEESDLGEGEGKRKPATFLEERGSHRYGTGQGRRREHIQGEVGGRMKEENTGEGYRHAGH</sequence>
<name>A0AAV7ULN5_PLEWA</name>
<accession>A0AAV7ULN5</accession>
<keyword evidence="3" id="KW-1185">Reference proteome</keyword>
<feature type="compositionally biased region" description="Basic and acidic residues" evidence="1">
    <location>
        <begin position="102"/>
        <end position="118"/>
    </location>
</feature>
<dbReference type="EMBL" id="JANPWB010000005">
    <property type="protein sequence ID" value="KAJ1189601.1"/>
    <property type="molecule type" value="Genomic_DNA"/>
</dbReference>
<organism evidence="2 3">
    <name type="scientific">Pleurodeles waltl</name>
    <name type="common">Iberian ribbed newt</name>
    <dbReference type="NCBI Taxonomy" id="8319"/>
    <lineage>
        <taxon>Eukaryota</taxon>
        <taxon>Metazoa</taxon>
        <taxon>Chordata</taxon>
        <taxon>Craniata</taxon>
        <taxon>Vertebrata</taxon>
        <taxon>Euteleostomi</taxon>
        <taxon>Amphibia</taxon>
        <taxon>Batrachia</taxon>
        <taxon>Caudata</taxon>
        <taxon>Salamandroidea</taxon>
        <taxon>Salamandridae</taxon>
        <taxon>Pleurodelinae</taxon>
        <taxon>Pleurodeles</taxon>
    </lineage>
</organism>
<protein>
    <submittedName>
        <fullName evidence="2">Uncharacterized protein</fullName>
    </submittedName>
</protein>
<reference evidence="2" key="1">
    <citation type="journal article" date="2022" name="bioRxiv">
        <title>Sequencing and chromosome-scale assembly of the giantPleurodeles waltlgenome.</title>
        <authorList>
            <person name="Brown T."/>
            <person name="Elewa A."/>
            <person name="Iarovenko S."/>
            <person name="Subramanian E."/>
            <person name="Araus A.J."/>
            <person name="Petzold A."/>
            <person name="Susuki M."/>
            <person name="Suzuki K.-i.T."/>
            <person name="Hayashi T."/>
            <person name="Toyoda A."/>
            <person name="Oliveira C."/>
            <person name="Osipova E."/>
            <person name="Leigh N.D."/>
            <person name="Simon A."/>
            <person name="Yun M.H."/>
        </authorList>
    </citation>
    <scope>NUCLEOTIDE SEQUENCE</scope>
    <source>
        <strain evidence="2">20211129_DDA</strain>
        <tissue evidence="2">Liver</tissue>
    </source>
</reference>
<evidence type="ECO:0000313" key="3">
    <source>
        <dbReference type="Proteomes" id="UP001066276"/>
    </source>
</evidence>
<feature type="compositionally biased region" description="Basic and acidic residues" evidence="1">
    <location>
        <begin position="55"/>
        <end position="82"/>
    </location>
</feature>
<comment type="caution">
    <text evidence="2">The sequence shown here is derived from an EMBL/GenBank/DDBJ whole genome shotgun (WGS) entry which is preliminary data.</text>
</comment>
<evidence type="ECO:0000256" key="1">
    <source>
        <dbReference type="SAM" id="MobiDB-lite"/>
    </source>
</evidence>
<feature type="region of interest" description="Disordered" evidence="1">
    <location>
        <begin position="47"/>
        <end position="118"/>
    </location>
</feature>
<evidence type="ECO:0000313" key="2">
    <source>
        <dbReference type="EMBL" id="KAJ1189601.1"/>
    </source>
</evidence>
<feature type="region of interest" description="Disordered" evidence="1">
    <location>
        <begin position="1"/>
        <end position="34"/>
    </location>
</feature>